<gene>
    <name evidence="2" type="ORF">JCM19301_1510</name>
</gene>
<dbReference type="EMBL" id="BBNR01000025">
    <property type="protein sequence ID" value="GAL68771.1"/>
    <property type="molecule type" value="Genomic_DNA"/>
</dbReference>
<reference evidence="2 3" key="1">
    <citation type="journal article" date="2014" name="Genome Announc.">
        <title>Draft Genome Sequence of Marine Flavobacterium Jejuia pallidilutea Strain 11shimoA1 and Pigmentation Mutants.</title>
        <authorList>
            <person name="Takatani N."/>
            <person name="Nakanishi M."/>
            <person name="Meirelles P."/>
            <person name="Mino S."/>
            <person name="Suda W."/>
            <person name="Oshima K."/>
            <person name="Hattori M."/>
            <person name="Ohkuma M."/>
            <person name="Hosokawa M."/>
            <person name="Miyashita K."/>
            <person name="Thompson F.L."/>
            <person name="Niwa A."/>
            <person name="Sawabe T."/>
            <person name="Sawabe T."/>
        </authorList>
    </citation>
    <scope>NUCLEOTIDE SEQUENCE [LARGE SCALE GENOMIC DNA]</scope>
    <source>
        <strain evidence="2 3">JCM 19301</strain>
    </source>
</reference>
<accession>A0A090VVL0</accession>
<evidence type="ECO:0000313" key="3">
    <source>
        <dbReference type="Proteomes" id="UP000029641"/>
    </source>
</evidence>
<protein>
    <recommendedName>
        <fullName evidence="4">Lipoprotein</fullName>
    </recommendedName>
</protein>
<feature type="signal peptide" evidence="1">
    <location>
        <begin position="1"/>
        <end position="21"/>
    </location>
</feature>
<sequence length="43" mass="5009">MKKVILLSLSTLFLLSSCVSKKEFLALEEKTKRNPRFIEFCNC</sequence>
<feature type="chain" id="PRO_5001867795" description="Lipoprotein" evidence="1">
    <location>
        <begin position="22"/>
        <end position="43"/>
    </location>
</feature>
<dbReference type="Proteomes" id="UP000029641">
    <property type="component" value="Unassembled WGS sequence"/>
</dbReference>
<dbReference type="PROSITE" id="PS51257">
    <property type="entry name" value="PROKAR_LIPOPROTEIN"/>
    <property type="match status" value="1"/>
</dbReference>
<proteinExistence type="predicted"/>
<name>A0A090VVL0_9FLAO</name>
<organism evidence="2 3">
    <name type="scientific">Jejuia pallidilutea</name>
    <dbReference type="NCBI Taxonomy" id="504487"/>
    <lineage>
        <taxon>Bacteria</taxon>
        <taxon>Pseudomonadati</taxon>
        <taxon>Bacteroidota</taxon>
        <taxon>Flavobacteriia</taxon>
        <taxon>Flavobacteriales</taxon>
        <taxon>Flavobacteriaceae</taxon>
        <taxon>Jejuia</taxon>
    </lineage>
</organism>
<comment type="caution">
    <text evidence="2">The sequence shown here is derived from an EMBL/GenBank/DDBJ whole genome shotgun (WGS) entry which is preliminary data.</text>
</comment>
<evidence type="ECO:0000256" key="1">
    <source>
        <dbReference type="SAM" id="SignalP"/>
    </source>
</evidence>
<evidence type="ECO:0000313" key="2">
    <source>
        <dbReference type="EMBL" id="GAL68771.1"/>
    </source>
</evidence>
<keyword evidence="1" id="KW-0732">Signal</keyword>
<dbReference type="AlphaFoldDB" id="A0A090VVL0"/>
<evidence type="ECO:0008006" key="4">
    <source>
        <dbReference type="Google" id="ProtNLM"/>
    </source>
</evidence>